<reference evidence="3" key="1">
    <citation type="journal article" date="2015" name="Genome Announc.">
        <title>Draft genome sequence of the cellulolytic fungus Chaetomium globosum.</title>
        <authorList>
            <person name="Cuomo C.A."/>
            <person name="Untereiner W.A."/>
            <person name="Ma L.-J."/>
            <person name="Grabherr M."/>
            <person name="Birren B.W."/>
        </authorList>
    </citation>
    <scope>NUCLEOTIDE SEQUENCE [LARGE SCALE GENOMIC DNA]</scope>
    <source>
        <strain evidence="3">ATCC 6205 / CBS 148.51 / DSM 1962 / NBRC 6347 / NRRL 1970</strain>
    </source>
</reference>
<accession>Q2HBJ1</accession>
<evidence type="ECO:0000313" key="2">
    <source>
        <dbReference type="EMBL" id="EAQ90478.1"/>
    </source>
</evidence>
<name>Q2HBJ1_CHAGB</name>
<dbReference type="VEuPathDB" id="FungiDB:CHGG_02413"/>
<keyword evidence="3" id="KW-1185">Reference proteome</keyword>
<feature type="region of interest" description="Disordered" evidence="1">
    <location>
        <begin position="1"/>
        <end position="37"/>
    </location>
</feature>
<dbReference type="InParanoid" id="Q2HBJ1"/>
<dbReference type="RefSeq" id="XP_001228929.1">
    <property type="nucleotide sequence ID" value="XM_001228928.1"/>
</dbReference>
<dbReference type="GeneID" id="4389432"/>
<dbReference type="EMBL" id="CH408030">
    <property type="protein sequence ID" value="EAQ90478.1"/>
    <property type="molecule type" value="Genomic_DNA"/>
</dbReference>
<dbReference type="AlphaFoldDB" id="Q2HBJ1"/>
<evidence type="ECO:0000256" key="1">
    <source>
        <dbReference type="SAM" id="MobiDB-lite"/>
    </source>
</evidence>
<proteinExistence type="predicted"/>
<protein>
    <submittedName>
        <fullName evidence="2">Uncharacterized protein</fullName>
    </submittedName>
</protein>
<dbReference type="HOGENOM" id="CLU_2014987_0_0_1"/>
<evidence type="ECO:0000313" key="3">
    <source>
        <dbReference type="Proteomes" id="UP000001056"/>
    </source>
</evidence>
<sequence>MAESAQTEAADEEAGMRDGGMQKQERSSEPQGPDAKCGLAAFLRRSDWPGVKALNGPCTSTAKTNCEMPIRGSKMQMTPDFEMLSREVEQEGPCPLRAGPPKEAWRNAPAQLAHDRITMPSCD</sequence>
<gene>
    <name evidence="2" type="ORF">CHGG_02413</name>
</gene>
<dbReference type="Proteomes" id="UP000001056">
    <property type="component" value="Unassembled WGS sequence"/>
</dbReference>
<organism evidence="2 3">
    <name type="scientific">Chaetomium globosum (strain ATCC 6205 / CBS 148.51 / DSM 1962 / NBRC 6347 / NRRL 1970)</name>
    <name type="common">Soil fungus</name>
    <dbReference type="NCBI Taxonomy" id="306901"/>
    <lineage>
        <taxon>Eukaryota</taxon>
        <taxon>Fungi</taxon>
        <taxon>Dikarya</taxon>
        <taxon>Ascomycota</taxon>
        <taxon>Pezizomycotina</taxon>
        <taxon>Sordariomycetes</taxon>
        <taxon>Sordariomycetidae</taxon>
        <taxon>Sordariales</taxon>
        <taxon>Chaetomiaceae</taxon>
        <taxon>Chaetomium</taxon>
    </lineage>
</organism>